<protein>
    <submittedName>
        <fullName evidence="3">Uncharacterized protein</fullName>
    </submittedName>
</protein>
<name>A0A9X8GSJ0_9BURK</name>
<accession>A0A9X8GSJ0</accession>
<feature type="transmembrane region" description="Helical" evidence="1">
    <location>
        <begin position="49"/>
        <end position="70"/>
    </location>
</feature>
<evidence type="ECO:0000313" key="3">
    <source>
        <dbReference type="EMBL" id="RIX74217.1"/>
    </source>
</evidence>
<evidence type="ECO:0000256" key="2">
    <source>
        <dbReference type="SAM" id="SignalP"/>
    </source>
</evidence>
<organism evidence="3 4">
    <name type="scientific">Acidovorax cavernicola</name>
    <dbReference type="NCBI Taxonomy" id="1675792"/>
    <lineage>
        <taxon>Bacteria</taxon>
        <taxon>Pseudomonadati</taxon>
        <taxon>Pseudomonadota</taxon>
        <taxon>Betaproteobacteria</taxon>
        <taxon>Burkholderiales</taxon>
        <taxon>Comamonadaceae</taxon>
        <taxon>Acidovorax</taxon>
    </lineage>
</organism>
<evidence type="ECO:0000313" key="4">
    <source>
        <dbReference type="Proteomes" id="UP000265619"/>
    </source>
</evidence>
<keyword evidence="4" id="KW-1185">Reference proteome</keyword>
<gene>
    <name evidence="3" type="ORF">D3H34_27835</name>
</gene>
<evidence type="ECO:0000256" key="1">
    <source>
        <dbReference type="SAM" id="Phobius"/>
    </source>
</evidence>
<reference evidence="3 4" key="1">
    <citation type="submission" date="2018-09" db="EMBL/GenBank/DDBJ databases">
        <title>Acidovorax cavernicola nov. sp. isolated from Gruta de las Maravillas (Aracena, Spain).</title>
        <authorList>
            <person name="Jurado V."/>
            <person name="Gutierrez-Patricio S."/>
            <person name="Gonzalez-Pimentel J.L."/>
            <person name="Miller A.Z."/>
            <person name="Laiz L."/>
            <person name="Saiz-Jimenez C."/>
        </authorList>
    </citation>
    <scope>NUCLEOTIDE SEQUENCE [LARGE SCALE GENOMIC DNA]</scope>
    <source>
        <strain evidence="3 4">1011MAR4D40.2</strain>
    </source>
</reference>
<dbReference type="EMBL" id="QXMN01000054">
    <property type="protein sequence ID" value="RIX74217.1"/>
    <property type="molecule type" value="Genomic_DNA"/>
</dbReference>
<proteinExistence type="predicted"/>
<sequence length="90" mass="9536">MRAMTPDTHRFPPTLALRALAVAALAWAPPGQAAPAAMPPADADTDLLLFLLAALFWVVAHVWTLLVVWAEARASGVQASAKTREAVHGQ</sequence>
<feature type="chain" id="PRO_5040801361" evidence="2">
    <location>
        <begin position="34"/>
        <end position="90"/>
    </location>
</feature>
<comment type="caution">
    <text evidence="3">The sequence shown here is derived from an EMBL/GenBank/DDBJ whole genome shotgun (WGS) entry which is preliminary data.</text>
</comment>
<dbReference type="OrthoDB" id="8859421at2"/>
<keyword evidence="1" id="KW-0472">Membrane</keyword>
<dbReference type="AlphaFoldDB" id="A0A9X8GSJ0"/>
<keyword evidence="1" id="KW-0812">Transmembrane</keyword>
<keyword evidence="2" id="KW-0732">Signal</keyword>
<keyword evidence="1" id="KW-1133">Transmembrane helix</keyword>
<dbReference type="Proteomes" id="UP000265619">
    <property type="component" value="Unassembled WGS sequence"/>
</dbReference>
<feature type="signal peptide" evidence="2">
    <location>
        <begin position="1"/>
        <end position="33"/>
    </location>
</feature>